<dbReference type="GO" id="GO:0005524">
    <property type="term" value="F:ATP binding"/>
    <property type="evidence" value="ECO:0007669"/>
    <property type="project" value="UniProtKB-KW"/>
</dbReference>
<dbReference type="Pfam" id="PF01874">
    <property type="entry name" value="CitG"/>
    <property type="match status" value="1"/>
</dbReference>
<dbReference type="InterPro" id="IPR017551">
    <property type="entry name" value="TriPribosyl-deP-CoA_syn_CitG"/>
</dbReference>
<evidence type="ECO:0000256" key="1">
    <source>
        <dbReference type="ARBA" id="ARBA00001210"/>
    </source>
</evidence>
<keyword evidence="5 6" id="KW-0067">ATP-binding</keyword>
<keyword evidence="4 6" id="KW-0547">Nucleotide-binding</keyword>
<sequence>MNYFQSQPAIVGEVLLQAILLEVCSFPKPGLVTPVSTGSHSDMNLQTFLLSSSAIAPCFTLCAEVGFTHRKPLSRLLKKIRPIGIDYENRLLEVTRGINTQRGILFSGSVLACAAGYLSGLNQPINSMSLTHCIRQLCQGLCESDFAVLKTRPAQTAGEILFTKYGVTGIRGEAEQGFPTIVQIGYPALIAAFNKRLPLRHALVDCLLMLMTQCEDTNVLWRTGPQQLAELKLRASDIVHRGGISAPGGEARIHQLNEWCCQHRISPGGSADLLALSIAMYLLCHSHFPTDVTQERI</sequence>
<dbReference type="Gene3D" id="1.10.4200.10">
    <property type="entry name" value="Triphosphoribosyl-dephospho-CoA protein"/>
    <property type="match status" value="2"/>
</dbReference>
<dbReference type="KEGG" id="cama:F384_01175"/>
<proteinExistence type="inferred from homology"/>
<evidence type="ECO:0000256" key="4">
    <source>
        <dbReference type="ARBA" id="ARBA00022741"/>
    </source>
</evidence>
<evidence type="ECO:0000313" key="8">
    <source>
        <dbReference type="Proteomes" id="UP000034085"/>
    </source>
</evidence>
<evidence type="ECO:0000256" key="2">
    <source>
        <dbReference type="ARBA" id="ARBA00006812"/>
    </source>
</evidence>
<dbReference type="PANTHER" id="PTHR30201:SF2">
    <property type="entry name" value="2-(5''-TRIPHOSPHORIBOSYL)-3'-DEPHOSPHOCOENZYME-A SYNTHASE"/>
    <property type="match status" value="1"/>
</dbReference>
<comment type="similarity">
    <text evidence="2 6">Belongs to the CitG/MdcB family.</text>
</comment>
<protein>
    <recommendedName>
        <fullName evidence="6">Probable 2-(5''-triphosphoribosyl)-3'-dephosphocoenzyme-A synthase</fullName>
        <shortName evidence="6">2-(5''-triphosphoribosyl)-3'-dephospho-CoA synthase</shortName>
        <ecNumber evidence="6">2.4.2.52</ecNumber>
    </recommendedName>
</protein>
<dbReference type="EMBL" id="CP011132">
    <property type="protein sequence ID" value="AKE61805.1"/>
    <property type="molecule type" value="Genomic_DNA"/>
</dbReference>
<keyword evidence="3 6" id="KW-0808">Transferase</keyword>
<accession>A0A0F6RI98</accession>
<dbReference type="AlphaFoldDB" id="A0A0F6RI98"/>
<reference evidence="7 8" key="1">
    <citation type="journal article" date="2013" name="Appl. Microbiol. Biotechnol.">
        <title>Glycerol assimilation and production of 1,3-propanediol by Citrobacter amalonaticus Y19.</title>
        <authorList>
            <person name="Ainala S.K."/>
            <person name="Ashok S."/>
            <person name="Ko Y."/>
            <person name="Park S."/>
        </authorList>
    </citation>
    <scope>NUCLEOTIDE SEQUENCE [LARGE SCALE GENOMIC DNA]</scope>
    <source>
        <strain evidence="7 8">Y19</strain>
    </source>
</reference>
<gene>
    <name evidence="6" type="primary">citG</name>
    <name evidence="7" type="ORF">F384_01175</name>
</gene>
<dbReference type="PANTHER" id="PTHR30201">
    <property type="entry name" value="TRIPHOSPHORIBOSYL-DEPHOSPHO-COA SYNTHASE"/>
    <property type="match status" value="1"/>
</dbReference>
<evidence type="ECO:0000256" key="5">
    <source>
        <dbReference type="ARBA" id="ARBA00022840"/>
    </source>
</evidence>
<dbReference type="PATRIC" id="fig|1261127.3.peg.236"/>
<dbReference type="InterPro" id="IPR002736">
    <property type="entry name" value="CitG"/>
</dbReference>
<dbReference type="HOGENOM" id="CLU_056179_1_0_6"/>
<evidence type="ECO:0000256" key="6">
    <source>
        <dbReference type="HAMAP-Rule" id="MF_00397"/>
    </source>
</evidence>
<organism evidence="7 8">
    <name type="scientific">Citrobacter amalonaticus Y19</name>
    <dbReference type="NCBI Taxonomy" id="1261127"/>
    <lineage>
        <taxon>Bacteria</taxon>
        <taxon>Pseudomonadati</taxon>
        <taxon>Pseudomonadota</taxon>
        <taxon>Gammaproteobacteria</taxon>
        <taxon>Enterobacterales</taxon>
        <taxon>Enterobacteriaceae</taxon>
        <taxon>Citrobacter</taxon>
    </lineage>
</organism>
<name>A0A0F6RI98_CITAM</name>
<dbReference type="GO" id="GO:0051191">
    <property type="term" value="P:prosthetic group biosynthetic process"/>
    <property type="evidence" value="ECO:0007669"/>
    <property type="project" value="TreeGrafter"/>
</dbReference>
<evidence type="ECO:0000313" key="7">
    <source>
        <dbReference type="EMBL" id="AKE61805.1"/>
    </source>
</evidence>
<dbReference type="EC" id="2.4.2.52" evidence="6"/>
<evidence type="ECO:0000256" key="3">
    <source>
        <dbReference type="ARBA" id="ARBA00022679"/>
    </source>
</evidence>
<dbReference type="Proteomes" id="UP000034085">
    <property type="component" value="Chromosome"/>
</dbReference>
<dbReference type="GO" id="GO:0046917">
    <property type="term" value="F:triphosphoribosyl-dephospho-CoA synthase activity"/>
    <property type="evidence" value="ECO:0007669"/>
    <property type="project" value="UniProtKB-UniRule"/>
</dbReference>
<comment type="catalytic activity">
    <reaction evidence="1 6">
        <text>3'-dephospho-CoA + ATP = 2'-(5''-triphospho-alpha-D-ribosyl)-3'-dephospho-CoA + adenine</text>
        <dbReference type="Rhea" id="RHEA:15117"/>
        <dbReference type="ChEBI" id="CHEBI:16708"/>
        <dbReference type="ChEBI" id="CHEBI:30616"/>
        <dbReference type="ChEBI" id="CHEBI:57328"/>
        <dbReference type="ChEBI" id="CHEBI:61378"/>
        <dbReference type="EC" id="2.4.2.52"/>
    </reaction>
</comment>
<dbReference type="HAMAP" id="MF_00397">
    <property type="entry name" value="CitG"/>
    <property type="match status" value="1"/>
</dbReference>